<dbReference type="PANTHER" id="PTHR11441:SF0">
    <property type="entry name" value="THYMIDINE KINASE, CYTOSOLIC"/>
    <property type="match status" value="1"/>
</dbReference>
<evidence type="ECO:0000256" key="11">
    <source>
        <dbReference type="PIRSR" id="PIRSR035805-1"/>
    </source>
</evidence>
<comment type="subunit">
    <text evidence="9">Homotetramer. Tetramerization from dimerization is induced by ATP and increases catalytic efficiency due to a high affinity for thymidine. Tetramerization is inhibited by phosphorylation at Ser-13. Interacts (via the KEN box) with FZR1.</text>
</comment>
<comment type="caution">
    <text evidence="14">The sequence shown here is derived from an EMBL/GenBank/DDBJ whole genome shotgun (WGS) entry which is preliminary data.</text>
</comment>
<evidence type="ECO:0000256" key="10">
    <source>
        <dbReference type="ARBA" id="ARBA00048113"/>
    </source>
</evidence>
<evidence type="ECO:0000256" key="9">
    <source>
        <dbReference type="ARBA" id="ARBA00046642"/>
    </source>
</evidence>
<dbReference type="GO" id="GO:0071897">
    <property type="term" value="P:DNA biosynthetic process"/>
    <property type="evidence" value="ECO:0007669"/>
    <property type="project" value="UniProtKB-KW"/>
</dbReference>
<keyword evidence="15" id="KW-1185">Reference proteome</keyword>
<feature type="active site" description="Proton acceptor" evidence="11">
    <location>
        <position position="88"/>
    </location>
</feature>
<dbReference type="SUPFAM" id="SSF52540">
    <property type="entry name" value="P-loop containing nucleoside triphosphate hydrolases"/>
    <property type="match status" value="1"/>
</dbReference>
<dbReference type="Proteomes" id="UP001461498">
    <property type="component" value="Unassembled WGS sequence"/>
</dbReference>
<accession>A0AAW1D3N0</accession>
<evidence type="ECO:0000256" key="3">
    <source>
        <dbReference type="ARBA" id="ARBA00022679"/>
    </source>
</evidence>
<proteinExistence type="inferred from homology"/>
<dbReference type="EC" id="2.7.1.21" evidence="12"/>
<keyword evidence="5 12" id="KW-0547">Nucleotide-binding</keyword>
<dbReference type="PANTHER" id="PTHR11441">
    <property type="entry name" value="THYMIDINE KINASE"/>
    <property type="match status" value="1"/>
</dbReference>
<keyword evidence="7" id="KW-0862">Zinc</keyword>
<keyword evidence="4" id="KW-0479">Metal-binding</keyword>
<dbReference type="FunFam" id="3.40.50.300:FF:000948">
    <property type="entry name" value="Thymidine kinase"/>
    <property type="match status" value="1"/>
</dbReference>
<evidence type="ECO:0000256" key="13">
    <source>
        <dbReference type="RuleBase" id="RU004165"/>
    </source>
</evidence>
<name>A0AAW1D3N0_9HEMI</name>
<dbReference type="EMBL" id="JAPXFL010000007">
    <property type="protein sequence ID" value="KAK9504539.1"/>
    <property type="molecule type" value="Genomic_DNA"/>
</dbReference>
<dbReference type="Pfam" id="PF00265">
    <property type="entry name" value="TK"/>
    <property type="match status" value="1"/>
</dbReference>
<dbReference type="PIRSF" id="PIRSF035805">
    <property type="entry name" value="TK_cell"/>
    <property type="match status" value="1"/>
</dbReference>
<dbReference type="AlphaFoldDB" id="A0AAW1D3N0"/>
<evidence type="ECO:0000256" key="5">
    <source>
        <dbReference type="ARBA" id="ARBA00022741"/>
    </source>
</evidence>
<sequence>MDDNRPKGKLEVILGPVFSGKTSELIRRIQRYYFAGYKCLVIRFSSDNAFTEDSLITHDGYKLNALKTPDLMSVQNLAAEFDVIGIDEAHYFQDIIDFCLNASDNGKKVIIASLDSDYDRNGYTKILGLIPLAEHVNKLSSICMSCSDEAPFTRKVVQDGNEKFTLMSVCQDCFYLPKLTKRCEFEKDKLPVEATC</sequence>
<reference evidence="14 15" key="1">
    <citation type="submission" date="2022-12" db="EMBL/GenBank/DDBJ databases">
        <title>Chromosome-level genome assembly of true bugs.</title>
        <authorList>
            <person name="Ma L."/>
            <person name="Li H."/>
        </authorList>
    </citation>
    <scope>NUCLEOTIDE SEQUENCE [LARGE SCALE GENOMIC DNA]</scope>
    <source>
        <strain evidence="14">Lab_2022b</strain>
    </source>
</reference>
<keyword evidence="6 12" id="KW-0418">Kinase</keyword>
<evidence type="ECO:0000256" key="8">
    <source>
        <dbReference type="ARBA" id="ARBA00022840"/>
    </source>
</evidence>
<evidence type="ECO:0000256" key="7">
    <source>
        <dbReference type="ARBA" id="ARBA00022833"/>
    </source>
</evidence>
<evidence type="ECO:0000256" key="2">
    <source>
        <dbReference type="ARBA" id="ARBA00022634"/>
    </source>
</evidence>
<dbReference type="InterPro" id="IPR001267">
    <property type="entry name" value="Thymidine_kinase"/>
</dbReference>
<dbReference type="InterPro" id="IPR027417">
    <property type="entry name" value="P-loop_NTPase"/>
</dbReference>
<evidence type="ECO:0000256" key="12">
    <source>
        <dbReference type="RuleBase" id="RU000544"/>
    </source>
</evidence>
<gene>
    <name evidence="14" type="ORF">O3M35_010852</name>
</gene>
<evidence type="ECO:0000256" key="1">
    <source>
        <dbReference type="ARBA" id="ARBA00007587"/>
    </source>
</evidence>
<keyword evidence="8 12" id="KW-0067">ATP-binding</keyword>
<comment type="similarity">
    <text evidence="1 13">Belongs to the thymidine kinase family.</text>
</comment>
<evidence type="ECO:0000256" key="6">
    <source>
        <dbReference type="ARBA" id="ARBA00022777"/>
    </source>
</evidence>
<evidence type="ECO:0000313" key="14">
    <source>
        <dbReference type="EMBL" id="KAK9504539.1"/>
    </source>
</evidence>
<protein>
    <recommendedName>
        <fullName evidence="12">Thymidine kinase</fullName>
        <ecNumber evidence="12">2.7.1.21</ecNumber>
    </recommendedName>
</protein>
<dbReference type="GO" id="GO:0005524">
    <property type="term" value="F:ATP binding"/>
    <property type="evidence" value="ECO:0007669"/>
    <property type="project" value="UniProtKB-KW"/>
</dbReference>
<organism evidence="14 15">
    <name type="scientific">Rhynocoris fuscipes</name>
    <dbReference type="NCBI Taxonomy" id="488301"/>
    <lineage>
        <taxon>Eukaryota</taxon>
        <taxon>Metazoa</taxon>
        <taxon>Ecdysozoa</taxon>
        <taxon>Arthropoda</taxon>
        <taxon>Hexapoda</taxon>
        <taxon>Insecta</taxon>
        <taxon>Pterygota</taxon>
        <taxon>Neoptera</taxon>
        <taxon>Paraneoptera</taxon>
        <taxon>Hemiptera</taxon>
        <taxon>Heteroptera</taxon>
        <taxon>Panheteroptera</taxon>
        <taxon>Cimicomorpha</taxon>
        <taxon>Reduviidae</taxon>
        <taxon>Harpactorinae</taxon>
        <taxon>Harpactorini</taxon>
        <taxon>Rhynocoris</taxon>
    </lineage>
</organism>
<evidence type="ECO:0000313" key="15">
    <source>
        <dbReference type="Proteomes" id="UP001461498"/>
    </source>
</evidence>
<keyword evidence="2 12" id="KW-0237">DNA synthesis</keyword>
<dbReference type="GO" id="GO:0004797">
    <property type="term" value="F:thymidine kinase activity"/>
    <property type="evidence" value="ECO:0007669"/>
    <property type="project" value="UniProtKB-EC"/>
</dbReference>
<evidence type="ECO:0000256" key="4">
    <source>
        <dbReference type="ARBA" id="ARBA00022723"/>
    </source>
</evidence>
<dbReference type="GO" id="GO:0046104">
    <property type="term" value="P:thymidine metabolic process"/>
    <property type="evidence" value="ECO:0007669"/>
    <property type="project" value="TreeGrafter"/>
</dbReference>
<comment type="catalytic activity">
    <reaction evidence="10">
        <text>thymidine + ATP = dTMP + ADP + H(+)</text>
        <dbReference type="Rhea" id="RHEA:19129"/>
        <dbReference type="ChEBI" id="CHEBI:15378"/>
        <dbReference type="ChEBI" id="CHEBI:17748"/>
        <dbReference type="ChEBI" id="CHEBI:30616"/>
        <dbReference type="ChEBI" id="CHEBI:63528"/>
        <dbReference type="ChEBI" id="CHEBI:456216"/>
        <dbReference type="EC" id="2.7.1.21"/>
    </reaction>
    <physiologicalReaction direction="left-to-right" evidence="10">
        <dbReference type="Rhea" id="RHEA:19130"/>
    </physiologicalReaction>
</comment>
<dbReference type="GO" id="GO:0046872">
    <property type="term" value="F:metal ion binding"/>
    <property type="evidence" value="ECO:0007669"/>
    <property type="project" value="UniProtKB-KW"/>
</dbReference>
<dbReference type="Gene3D" id="3.40.50.300">
    <property type="entry name" value="P-loop containing nucleotide triphosphate hydrolases"/>
    <property type="match status" value="1"/>
</dbReference>
<keyword evidence="3 12" id="KW-0808">Transferase</keyword>